<dbReference type="SMART" id="SM00911">
    <property type="entry name" value="HWE_HK"/>
    <property type="match status" value="1"/>
</dbReference>
<dbReference type="Pfam" id="PF07536">
    <property type="entry name" value="HWE_HK"/>
    <property type="match status" value="1"/>
</dbReference>
<dbReference type="PANTHER" id="PTHR41523">
    <property type="entry name" value="TWO-COMPONENT SYSTEM SENSOR PROTEIN"/>
    <property type="match status" value="1"/>
</dbReference>
<evidence type="ECO:0000256" key="4">
    <source>
        <dbReference type="ARBA" id="ARBA00022679"/>
    </source>
</evidence>
<organism evidence="9 10">
    <name type="scientific">Mesorhizobium album</name>
    <dbReference type="NCBI Taxonomy" id="3072314"/>
    <lineage>
        <taxon>Bacteria</taxon>
        <taxon>Pseudomonadati</taxon>
        <taxon>Pseudomonadota</taxon>
        <taxon>Alphaproteobacteria</taxon>
        <taxon>Hyphomicrobiales</taxon>
        <taxon>Phyllobacteriaceae</taxon>
        <taxon>Mesorhizobium</taxon>
    </lineage>
</organism>
<comment type="caution">
    <text evidence="9">The sequence shown here is derived from an EMBL/GenBank/DDBJ whole genome shotgun (WGS) entry which is preliminary data.</text>
</comment>
<comment type="catalytic activity">
    <reaction evidence="1">
        <text>ATP + protein L-histidine = ADP + protein N-phospho-L-histidine.</text>
        <dbReference type="EC" id="2.7.13.3"/>
    </reaction>
</comment>
<reference evidence="9 10" key="1">
    <citation type="submission" date="2023-08" db="EMBL/GenBank/DDBJ databases">
        <title>Implementing the SeqCode for naming new Mesorhizobium species isolated from Vachellia karroo root nodules.</title>
        <authorList>
            <person name="Van Lill M."/>
        </authorList>
    </citation>
    <scope>NUCLEOTIDE SEQUENCE [LARGE SCALE GENOMIC DNA]</scope>
    <source>
        <strain evidence="9 10">VK24D</strain>
    </source>
</reference>
<evidence type="ECO:0000313" key="10">
    <source>
        <dbReference type="Proteomes" id="UP001287059"/>
    </source>
</evidence>
<proteinExistence type="predicted"/>
<keyword evidence="3" id="KW-0597">Phosphoprotein</keyword>
<keyword evidence="7" id="KW-0067">ATP-binding</keyword>
<dbReference type="PANTHER" id="PTHR41523:SF7">
    <property type="entry name" value="HISTIDINE KINASE"/>
    <property type="match status" value="1"/>
</dbReference>
<keyword evidence="5" id="KW-0547">Nucleotide-binding</keyword>
<evidence type="ECO:0000256" key="1">
    <source>
        <dbReference type="ARBA" id="ARBA00000085"/>
    </source>
</evidence>
<feature type="domain" description="Signal transduction histidine kinase HWE region" evidence="8">
    <location>
        <begin position="152"/>
        <end position="234"/>
    </location>
</feature>
<evidence type="ECO:0000256" key="2">
    <source>
        <dbReference type="ARBA" id="ARBA00012438"/>
    </source>
</evidence>
<dbReference type="RefSeq" id="WP_320287717.1">
    <property type="nucleotide sequence ID" value="NZ_JAVIIW010000012.1"/>
</dbReference>
<keyword evidence="6 9" id="KW-0418">Kinase</keyword>
<evidence type="ECO:0000259" key="8">
    <source>
        <dbReference type="SMART" id="SM00911"/>
    </source>
</evidence>
<name>A0ABU4XZ48_9HYPH</name>
<dbReference type="Proteomes" id="UP001287059">
    <property type="component" value="Unassembled WGS sequence"/>
</dbReference>
<dbReference type="InterPro" id="IPR035965">
    <property type="entry name" value="PAS-like_dom_sf"/>
</dbReference>
<dbReference type="GO" id="GO:0016301">
    <property type="term" value="F:kinase activity"/>
    <property type="evidence" value="ECO:0007669"/>
    <property type="project" value="UniProtKB-KW"/>
</dbReference>
<sequence length="343" mass="37649">MRSKASGKGDADKRSDEVIAMHPAESGMQLGRALLHALHNAGISVLYQDREMKTVWARNMRAPWASETADGKDLLSPAQAERLSTAKRKVIETGNADRLELGIPASDGVRWFQVWVDADHSDSGEVQGVVTTMVETTEQKRREQTLKTLLREVSHRSRNLLAIIQSIATQTGRYSETLGDFLTRFRGRIQSLASSQDLVTSSNWRGAALRELVSGQVGRYSADPGRSLRFDGENPYLNPNAALHIGLAMHELAVNSVSYGALSQPDGHIEVSARMATDSETSPALLLIWTERVGPGRRNKKRFGSVALERVVPTSLNGSAALTIDGDCLEYRLTIPRGNFETE</sequence>
<dbReference type="Gene3D" id="3.30.450.20">
    <property type="entry name" value="PAS domain"/>
    <property type="match status" value="1"/>
</dbReference>
<evidence type="ECO:0000256" key="3">
    <source>
        <dbReference type="ARBA" id="ARBA00022553"/>
    </source>
</evidence>
<dbReference type="SUPFAM" id="SSF55785">
    <property type="entry name" value="PYP-like sensor domain (PAS domain)"/>
    <property type="match status" value="1"/>
</dbReference>
<evidence type="ECO:0000256" key="6">
    <source>
        <dbReference type="ARBA" id="ARBA00022777"/>
    </source>
</evidence>
<accession>A0ABU4XZ48</accession>
<dbReference type="EMBL" id="JAVIIW010000012">
    <property type="protein sequence ID" value="MDX8479378.1"/>
    <property type="molecule type" value="Genomic_DNA"/>
</dbReference>
<gene>
    <name evidence="9" type="ORF">RFN28_12940</name>
</gene>
<dbReference type="EC" id="2.7.13.3" evidence="2"/>
<evidence type="ECO:0000313" key="9">
    <source>
        <dbReference type="EMBL" id="MDX8479378.1"/>
    </source>
</evidence>
<dbReference type="InterPro" id="IPR011102">
    <property type="entry name" value="Sig_transdc_His_kinase_HWE"/>
</dbReference>
<keyword evidence="4" id="KW-0808">Transferase</keyword>
<evidence type="ECO:0000256" key="5">
    <source>
        <dbReference type="ARBA" id="ARBA00022741"/>
    </source>
</evidence>
<protein>
    <recommendedName>
        <fullName evidence="2">histidine kinase</fullName>
        <ecNumber evidence="2">2.7.13.3</ecNumber>
    </recommendedName>
</protein>
<keyword evidence="10" id="KW-1185">Reference proteome</keyword>
<evidence type="ECO:0000256" key="7">
    <source>
        <dbReference type="ARBA" id="ARBA00022840"/>
    </source>
</evidence>